<comment type="pathway">
    <text evidence="1">Cofactor biosynthesis; pyrroloquinoline quinone biosynthesis.</text>
</comment>
<organism evidence="3 4">
    <name type="scientific">Falsiroseomonas tokyonensis</name>
    <dbReference type="NCBI Taxonomy" id="430521"/>
    <lineage>
        <taxon>Bacteria</taxon>
        <taxon>Pseudomonadati</taxon>
        <taxon>Pseudomonadota</taxon>
        <taxon>Alphaproteobacteria</taxon>
        <taxon>Acetobacterales</taxon>
        <taxon>Roseomonadaceae</taxon>
        <taxon>Falsiroseomonas</taxon>
    </lineage>
</organism>
<dbReference type="EMBL" id="JBHRSB010000012">
    <property type="protein sequence ID" value="MFC3003580.1"/>
    <property type="molecule type" value="Genomic_DNA"/>
</dbReference>
<dbReference type="HAMAP" id="MF_00653">
    <property type="entry name" value="PQQ_syn_PqqB"/>
    <property type="match status" value="1"/>
</dbReference>
<dbReference type="InterPro" id="IPR001279">
    <property type="entry name" value="Metallo-B-lactamas"/>
</dbReference>
<keyword evidence="4" id="KW-1185">Reference proteome</keyword>
<protein>
    <recommendedName>
        <fullName evidence="1">Coenzyme PQQ synthesis protein B</fullName>
    </recommendedName>
    <alternativeName>
        <fullName evidence="1">Pyrroloquinoline quinone biosynthesis protein B</fullName>
    </alternativeName>
</protein>
<keyword evidence="1" id="KW-0884">PQQ biosynthesis</keyword>
<evidence type="ECO:0000256" key="1">
    <source>
        <dbReference type="HAMAP-Rule" id="MF_00653"/>
    </source>
</evidence>
<reference evidence="4" key="1">
    <citation type="journal article" date="2019" name="Int. J. Syst. Evol. Microbiol.">
        <title>The Global Catalogue of Microorganisms (GCM) 10K type strain sequencing project: providing services to taxonomists for standard genome sequencing and annotation.</title>
        <authorList>
            <consortium name="The Broad Institute Genomics Platform"/>
            <consortium name="The Broad Institute Genome Sequencing Center for Infectious Disease"/>
            <person name="Wu L."/>
            <person name="Ma J."/>
        </authorList>
    </citation>
    <scope>NUCLEOTIDE SEQUENCE [LARGE SCALE GENOMIC DNA]</scope>
    <source>
        <strain evidence="4">CGMCC 1.16855</strain>
    </source>
</reference>
<dbReference type="Pfam" id="PF12706">
    <property type="entry name" value="Lactamase_B_2"/>
    <property type="match status" value="1"/>
</dbReference>
<comment type="caution">
    <text evidence="3">The sequence shown here is derived from an EMBL/GenBank/DDBJ whole genome shotgun (WGS) entry which is preliminary data.</text>
</comment>
<keyword evidence="1" id="KW-0813">Transport</keyword>
<dbReference type="NCBIfam" id="TIGR02108">
    <property type="entry name" value="PQQ_syn_pqqB"/>
    <property type="match status" value="1"/>
</dbReference>
<dbReference type="RefSeq" id="WP_216840029.1">
    <property type="nucleotide sequence ID" value="NZ_JAFNJS010000012.1"/>
</dbReference>
<sequence length="308" mass="31748">MKAILLGTGAGGGFPQWNSAAEACRRARAGDPAALPRTQCGLAVSADGARWVLVNASPDLRAQIEATPALHPRPDGGRKRHSPIAAVVLTGGEVDAIAGLLTLREGHRFVLHAPASVLGVLAANPIFGAVNPALVPRHELPTDRKVALADAEGRPLGLAVEGFAVPGKVPLFAESGGDPGLSEDATIGLRITDDAGHALVFVPGCAAVTDALRARLEGADCLCFDGTLWQDDEMPRAGIGPKTGRRMGHISIDGPEGTLAQLAGLRLGRRILVHLNNSNPALLSDSPEHAAILAAGWEVGTDGMEITL</sequence>
<feature type="domain" description="Metallo-beta-lactamase" evidence="2">
    <location>
        <begin position="50"/>
        <end position="274"/>
    </location>
</feature>
<dbReference type="Proteomes" id="UP001595420">
    <property type="component" value="Unassembled WGS sequence"/>
</dbReference>
<proteinExistence type="inferred from homology"/>
<evidence type="ECO:0000259" key="2">
    <source>
        <dbReference type="Pfam" id="PF12706"/>
    </source>
</evidence>
<dbReference type="InterPro" id="IPR011842">
    <property type="entry name" value="PQQ_synth_PqqB"/>
</dbReference>
<gene>
    <name evidence="1 3" type="primary">pqqB</name>
    <name evidence="3" type="ORF">ACFOD3_27050</name>
</gene>
<evidence type="ECO:0000313" key="4">
    <source>
        <dbReference type="Proteomes" id="UP001595420"/>
    </source>
</evidence>
<accession>A0ABV7C5A6</accession>
<name>A0ABV7C5A6_9PROT</name>
<comment type="function">
    <text evidence="1">May be involved in the transport of PQQ or its precursor to the periplasm.</text>
</comment>
<evidence type="ECO:0000313" key="3">
    <source>
        <dbReference type="EMBL" id="MFC3003580.1"/>
    </source>
</evidence>
<comment type="similarity">
    <text evidence="1">Belongs to the PqqB family.</text>
</comment>